<evidence type="ECO:0000313" key="2">
    <source>
        <dbReference type="Proteomes" id="UP000018566"/>
    </source>
</evidence>
<dbReference type="KEGG" id="bthu:YBT1518_p00085"/>
<dbReference type="SUPFAM" id="SSF46785">
    <property type="entry name" value="Winged helix' DNA-binding domain"/>
    <property type="match status" value="1"/>
</dbReference>
<dbReference type="InterPro" id="IPR036388">
    <property type="entry name" value="WH-like_DNA-bd_sf"/>
</dbReference>
<sequence>MTKKIINFEQAEQNARKRDLKIEQKHFEEKHNGVDRKIVDEALKVLSKATGGKEIYIGTKKSPHSKVRFAQILQENLCYLNKNDYLTGQEKIFLIDITPYVSFGSNALVFDIKEKTPVPMNITKLAEELGRGRNKTSEIVNSLVKKGLITKAESGIEGNNAKAYSLFVNPHIIFAGDKENVSEHLQVMFHKAMKMSILKNLPNKLF</sequence>
<gene>
    <name evidence="1" type="ORF">YBT1518_p00085</name>
</gene>
<keyword evidence="1" id="KW-0614">Plasmid</keyword>
<dbReference type="AlphaFoldDB" id="A0A9W3KC01"/>
<proteinExistence type="predicted"/>
<organism evidence="1 2">
    <name type="scientific">Bacillus thuringiensis YBT-1518</name>
    <dbReference type="NCBI Taxonomy" id="529122"/>
    <lineage>
        <taxon>Bacteria</taxon>
        <taxon>Bacillati</taxon>
        <taxon>Bacillota</taxon>
        <taxon>Bacilli</taxon>
        <taxon>Bacillales</taxon>
        <taxon>Bacillaceae</taxon>
        <taxon>Bacillus</taxon>
        <taxon>Bacillus cereus group</taxon>
    </lineage>
</organism>
<reference evidence="1 2" key="1">
    <citation type="submission" date="2011-01" db="EMBL/GenBank/DDBJ databases">
        <authorList>
            <person name="Sun M."/>
            <person name="Guo S."/>
            <person name="Wang P."/>
        </authorList>
    </citation>
    <scope>NUCLEOTIDE SEQUENCE [LARGE SCALE GENOMIC DNA]</scope>
    <source>
        <strain evidence="1 2">YBT-1518</strain>
        <plasmid evidence="1 2">pBMB0228</plasmid>
    </source>
</reference>
<dbReference type="Gene3D" id="1.10.10.10">
    <property type="entry name" value="Winged helix-like DNA-binding domain superfamily/Winged helix DNA-binding domain"/>
    <property type="match status" value="1"/>
</dbReference>
<name>A0A9W3KC01_BACTU</name>
<dbReference type="RefSeq" id="WP_015345270.1">
    <property type="nucleotide sequence ID" value="NC_020124.1"/>
</dbReference>
<evidence type="ECO:0000313" key="1">
    <source>
        <dbReference type="EMBL" id="AGC39302.1"/>
    </source>
</evidence>
<protein>
    <submittedName>
        <fullName evidence="1">Replication protein Rep0228</fullName>
    </submittedName>
</protein>
<dbReference type="EMBL" id="CP002486">
    <property type="protein sequence ID" value="AGC39302.1"/>
    <property type="molecule type" value="Genomic_DNA"/>
</dbReference>
<dbReference type="InterPro" id="IPR036390">
    <property type="entry name" value="WH_DNA-bd_sf"/>
</dbReference>
<geneLocation type="plasmid" evidence="1 2">
    <name>pBMB0228</name>
</geneLocation>
<accession>A0A9W3KC01</accession>
<dbReference type="Proteomes" id="UP000018566">
    <property type="component" value="Plasmid pBMB0228"/>
</dbReference>